<protein>
    <submittedName>
        <fullName evidence="2">Uncharacterized protein</fullName>
    </submittedName>
</protein>
<evidence type="ECO:0000313" key="3">
    <source>
        <dbReference type="Proteomes" id="UP000604825"/>
    </source>
</evidence>
<gene>
    <name evidence="2" type="ORF">NCGR_LOCUS52414</name>
</gene>
<keyword evidence="3" id="KW-1185">Reference proteome</keyword>
<feature type="transmembrane region" description="Helical" evidence="1">
    <location>
        <begin position="25"/>
        <end position="45"/>
    </location>
</feature>
<evidence type="ECO:0000256" key="1">
    <source>
        <dbReference type="SAM" id="Phobius"/>
    </source>
</evidence>
<keyword evidence="1" id="KW-0472">Membrane</keyword>
<dbReference type="PANTHER" id="PTHR47119:SF2">
    <property type="entry name" value="C GLOBULAR STAGE ISOFORM 1"/>
    <property type="match status" value="1"/>
</dbReference>
<dbReference type="EMBL" id="CAJGYO010000014">
    <property type="protein sequence ID" value="CAD6269109.1"/>
    <property type="molecule type" value="Genomic_DNA"/>
</dbReference>
<keyword evidence="1" id="KW-0812">Transmembrane</keyword>
<sequence length="81" mass="8730">MLPDGCVRDCSSRAAEERAEQLAKFQLFGAVFLAFIYVLGCYTVAAARYGHLDLAAVHDKHVSALELDSRGGGGHCVEECL</sequence>
<accession>A0A811RH01</accession>
<comment type="caution">
    <text evidence="2">The sequence shown here is derived from an EMBL/GenBank/DDBJ whole genome shotgun (WGS) entry which is preliminary data.</text>
</comment>
<evidence type="ECO:0000313" key="2">
    <source>
        <dbReference type="EMBL" id="CAD6269109.1"/>
    </source>
</evidence>
<name>A0A811RH01_9POAL</name>
<dbReference type="OrthoDB" id="551896at2759"/>
<reference evidence="2" key="1">
    <citation type="submission" date="2020-10" db="EMBL/GenBank/DDBJ databases">
        <authorList>
            <person name="Han B."/>
            <person name="Lu T."/>
            <person name="Zhao Q."/>
            <person name="Huang X."/>
            <person name="Zhao Y."/>
        </authorList>
    </citation>
    <scope>NUCLEOTIDE SEQUENCE</scope>
</reference>
<dbReference type="Proteomes" id="UP000604825">
    <property type="component" value="Unassembled WGS sequence"/>
</dbReference>
<proteinExistence type="predicted"/>
<dbReference type="AlphaFoldDB" id="A0A811RH01"/>
<dbReference type="PANTHER" id="PTHR47119">
    <property type="entry name" value="PLANT VIRAL-RESPONSE FAMILY PROTEIN"/>
    <property type="match status" value="1"/>
</dbReference>
<organism evidence="2 3">
    <name type="scientific">Miscanthus lutarioriparius</name>
    <dbReference type="NCBI Taxonomy" id="422564"/>
    <lineage>
        <taxon>Eukaryota</taxon>
        <taxon>Viridiplantae</taxon>
        <taxon>Streptophyta</taxon>
        <taxon>Embryophyta</taxon>
        <taxon>Tracheophyta</taxon>
        <taxon>Spermatophyta</taxon>
        <taxon>Magnoliopsida</taxon>
        <taxon>Liliopsida</taxon>
        <taxon>Poales</taxon>
        <taxon>Poaceae</taxon>
        <taxon>PACMAD clade</taxon>
        <taxon>Panicoideae</taxon>
        <taxon>Andropogonodae</taxon>
        <taxon>Andropogoneae</taxon>
        <taxon>Saccharinae</taxon>
        <taxon>Miscanthus</taxon>
    </lineage>
</organism>
<keyword evidence="1" id="KW-1133">Transmembrane helix</keyword>